<dbReference type="InterPro" id="IPR018316">
    <property type="entry name" value="Tubulin/FtsZ_2-layer-sand-dom"/>
</dbReference>
<dbReference type="Pfam" id="PF03953">
    <property type="entry name" value="Tubulin_C"/>
    <property type="match status" value="1"/>
</dbReference>
<evidence type="ECO:0000256" key="6">
    <source>
        <dbReference type="ARBA" id="ARBA00023134"/>
    </source>
</evidence>
<feature type="compositionally biased region" description="Basic and acidic residues" evidence="8">
    <location>
        <begin position="330"/>
        <end position="355"/>
    </location>
</feature>
<dbReference type="PANTHER" id="PTHR36527:SF8">
    <property type="entry name" value="TUBULIN BETA-4B CHAIN"/>
    <property type="match status" value="1"/>
</dbReference>
<organism evidence="10 11">
    <name type="scientific">Saguinus oedipus</name>
    <name type="common">Cotton-top tamarin</name>
    <name type="synonym">Oedipomidas oedipus</name>
    <dbReference type="NCBI Taxonomy" id="9490"/>
    <lineage>
        <taxon>Eukaryota</taxon>
        <taxon>Metazoa</taxon>
        <taxon>Chordata</taxon>
        <taxon>Craniata</taxon>
        <taxon>Vertebrata</taxon>
        <taxon>Euteleostomi</taxon>
        <taxon>Mammalia</taxon>
        <taxon>Eutheria</taxon>
        <taxon>Euarchontoglires</taxon>
        <taxon>Primates</taxon>
        <taxon>Haplorrhini</taxon>
        <taxon>Platyrrhini</taxon>
        <taxon>Cebidae</taxon>
        <taxon>Callitrichinae</taxon>
        <taxon>Saguinus</taxon>
    </lineage>
</organism>
<evidence type="ECO:0000313" key="11">
    <source>
        <dbReference type="Proteomes" id="UP001266305"/>
    </source>
</evidence>
<dbReference type="InterPro" id="IPR023123">
    <property type="entry name" value="Tubulin_C"/>
</dbReference>
<evidence type="ECO:0000313" key="10">
    <source>
        <dbReference type="EMBL" id="KAK2084091.1"/>
    </source>
</evidence>
<dbReference type="InterPro" id="IPR037103">
    <property type="entry name" value="Tubulin/FtsZ-like_C"/>
</dbReference>
<sequence>MAAIFRGHMSMKEVDEQMFNIQNKNSSYFAEWLPHNVKTAICDIPPRGLKMSVTFTGNNTVIQELFKRVSEQFTAMFRCKAFLHWYTGEGMDEMEFTEAESKLNDLVSEYQQYQDTTAEEEEFEECAEEEEDKLITLLKLSLIDTAVEAAEVVYTLLGLHNKLIGCDGFKAAPTFDSKQLLIVIFAVEFLVPVEAGGLQGLFAGGTLHALLMPEAVVEPQQKPVQDDLLTALTDRLEEQLKEEAEEEEEEAPEELEPVAEPEEEHPKPSSPMVPPLIPPKIPERECVDIDDIHRKCMEKDLLELQTLINMHFEQWKKEEEELITLKEHIERRRSERAEQQRFRTEKKREHQAKLAEEEDEEGRGRGQEAGRG</sequence>
<evidence type="ECO:0000259" key="9">
    <source>
        <dbReference type="Pfam" id="PF03953"/>
    </source>
</evidence>
<dbReference type="InterPro" id="IPR008280">
    <property type="entry name" value="Tub_FtsZ_C"/>
</dbReference>
<feature type="compositionally biased region" description="Basic and acidic residues" evidence="8">
    <location>
        <begin position="362"/>
        <end position="372"/>
    </location>
</feature>
<accession>A0ABQ9TH86</accession>
<keyword evidence="4" id="KW-0493">Microtubule</keyword>
<evidence type="ECO:0000256" key="8">
    <source>
        <dbReference type="SAM" id="MobiDB-lite"/>
    </source>
</evidence>
<keyword evidence="5" id="KW-0547">Nucleotide-binding</keyword>
<keyword evidence="7" id="KW-0175">Coiled coil</keyword>
<name>A0ABQ9TH86_SAGOE</name>
<dbReference type="Gene3D" id="1.10.287.600">
    <property type="entry name" value="Helix hairpin bin"/>
    <property type="match status" value="1"/>
</dbReference>
<evidence type="ECO:0000256" key="5">
    <source>
        <dbReference type="ARBA" id="ARBA00022741"/>
    </source>
</evidence>
<keyword evidence="11" id="KW-1185">Reference proteome</keyword>
<feature type="compositionally biased region" description="Pro residues" evidence="8">
    <location>
        <begin position="268"/>
        <end position="280"/>
    </location>
</feature>
<protein>
    <recommendedName>
        <fullName evidence="9">Tubulin/FtsZ 2-layer sandwich domain-containing protein</fullName>
    </recommendedName>
</protein>
<dbReference type="Proteomes" id="UP001266305">
    <property type="component" value="Unassembled WGS sequence"/>
</dbReference>
<dbReference type="InterPro" id="IPR002453">
    <property type="entry name" value="Beta_tubulin"/>
</dbReference>
<keyword evidence="3" id="KW-1017">Isopeptide bond</keyword>
<dbReference type="Gene3D" id="3.30.1330.20">
    <property type="entry name" value="Tubulin/FtsZ, C-terminal domain"/>
    <property type="match status" value="1"/>
</dbReference>
<dbReference type="InterPro" id="IPR001978">
    <property type="entry name" value="Troponin"/>
</dbReference>
<gene>
    <name evidence="10" type="ORF">P7K49_037124</name>
</gene>
<dbReference type="Pfam" id="PF00992">
    <property type="entry name" value="Troponin"/>
    <property type="match status" value="1"/>
</dbReference>
<feature type="region of interest" description="Disordered" evidence="8">
    <location>
        <begin position="240"/>
        <end position="281"/>
    </location>
</feature>
<dbReference type="EMBL" id="JASSZA010000022">
    <property type="protein sequence ID" value="KAK2084091.1"/>
    <property type="molecule type" value="Genomic_DNA"/>
</dbReference>
<dbReference type="PANTHER" id="PTHR36527">
    <property type="entry name" value="OS01G0282866 PROTEIN"/>
    <property type="match status" value="1"/>
</dbReference>
<feature type="coiled-coil region" evidence="7">
    <location>
        <begin position="96"/>
        <end position="133"/>
    </location>
</feature>
<reference evidence="10 11" key="1">
    <citation type="submission" date="2023-05" db="EMBL/GenBank/DDBJ databases">
        <title>B98-5 Cell Line De Novo Hybrid Assembly: An Optical Mapping Approach.</title>
        <authorList>
            <person name="Kananen K."/>
            <person name="Auerbach J.A."/>
            <person name="Kautto E."/>
            <person name="Blachly J.S."/>
        </authorList>
    </citation>
    <scope>NUCLEOTIDE SEQUENCE [LARGE SCALE GENOMIC DNA]</scope>
    <source>
        <strain evidence="10">B95-8</strain>
        <tissue evidence="10">Cell line</tissue>
    </source>
</reference>
<evidence type="ECO:0000256" key="3">
    <source>
        <dbReference type="ARBA" id="ARBA00022499"/>
    </source>
</evidence>
<comment type="caution">
    <text evidence="10">The sequence shown here is derived from an EMBL/GenBank/DDBJ whole genome shotgun (WGS) entry which is preliminary data.</text>
</comment>
<feature type="region of interest" description="Disordered" evidence="8">
    <location>
        <begin position="330"/>
        <end position="372"/>
    </location>
</feature>
<comment type="cofactor">
    <cofactor evidence="1">
        <name>Mg(2+)</name>
        <dbReference type="ChEBI" id="CHEBI:18420"/>
    </cofactor>
</comment>
<comment type="similarity">
    <text evidence="2">Belongs to the tubulin family.</text>
</comment>
<evidence type="ECO:0000256" key="1">
    <source>
        <dbReference type="ARBA" id="ARBA00001946"/>
    </source>
</evidence>
<keyword evidence="6" id="KW-0342">GTP-binding</keyword>
<feature type="compositionally biased region" description="Acidic residues" evidence="8">
    <location>
        <begin position="243"/>
        <end position="263"/>
    </location>
</feature>
<dbReference type="SUPFAM" id="SSF55307">
    <property type="entry name" value="Tubulin C-terminal domain-like"/>
    <property type="match status" value="1"/>
</dbReference>
<evidence type="ECO:0000256" key="2">
    <source>
        <dbReference type="ARBA" id="ARBA00009636"/>
    </source>
</evidence>
<evidence type="ECO:0000256" key="7">
    <source>
        <dbReference type="SAM" id="Coils"/>
    </source>
</evidence>
<evidence type="ECO:0000256" key="4">
    <source>
        <dbReference type="ARBA" id="ARBA00022701"/>
    </source>
</evidence>
<dbReference type="PRINTS" id="PR01163">
    <property type="entry name" value="BETATUBULIN"/>
</dbReference>
<proteinExistence type="inferred from homology"/>
<feature type="domain" description="Tubulin/FtsZ 2-layer sandwich" evidence="9">
    <location>
        <begin position="2"/>
        <end position="70"/>
    </location>
</feature>